<protein>
    <submittedName>
        <fullName evidence="1">Uncharacterized protein</fullName>
    </submittedName>
</protein>
<sequence>IKNIYFPIWSNERLIPAHVYDLDLSDRREGS</sequence>
<feature type="non-terminal residue" evidence="1">
    <location>
        <position position="1"/>
    </location>
</feature>
<dbReference type="AlphaFoldDB" id="X0Y2Y1"/>
<proteinExistence type="predicted"/>
<organism evidence="1">
    <name type="scientific">marine sediment metagenome</name>
    <dbReference type="NCBI Taxonomy" id="412755"/>
    <lineage>
        <taxon>unclassified sequences</taxon>
        <taxon>metagenomes</taxon>
        <taxon>ecological metagenomes</taxon>
    </lineage>
</organism>
<reference evidence="1" key="1">
    <citation type="journal article" date="2014" name="Front. Microbiol.">
        <title>High frequency of phylogenetically diverse reductive dehalogenase-homologous genes in deep subseafloor sedimentary metagenomes.</title>
        <authorList>
            <person name="Kawai M."/>
            <person name="Futagami T."/>
            <person name="Toyoda A."/>
            <person name="Takaki Y."/>
            <person name="Nishi S."/>
            <person name="Hori S."/>
            <person name="Arai W."/>
            <person name="Tsubouchi T."/>
            <person name="Morono Y."/>
            <person name="Uchiyama I."/>
            <person name="Ito T."/>
            <person name="Fujiyama A."/>
            <person name="Inagaki F."/>
            <person name="Takami H."/>
        </authorList>
    </citation>
    <scope>NUCLEOTIDE SEQUENCE</scope>
    <source>
        <strain evidence="1">Expedition CK06-06</strain>
    </source>
</reference>
<name>X0Y2Y1_9ZZZZ</name>
<gene>
    <name evidence="1" type="ORF">S01H1_75560</name>
</gene>
<accession>X0Y2Y1</accession>
<evidence type="ECO:0000313" key="1">
    <source>
        <dbReference type="EMBL" id="GAG50219.1"/>
    </source>
</evidence>
<comment type="caution">
    <text evidence="1">The sequence shown here is derived from an EMBL/GenBank/DDBJ whole genome shotgun (WGS) entry which is preliminary data.</text>
</comment>
<dbReference type="EMBL" id="BARS01050641">
    <property type="protein sequence ID" value="GAG50219.1"/>
    <property type="molecule type" value="Genomic_DNA"/>
</dbReference>